<dbReference type="Pfam" id="PF03466">
    <property type="entry name" value="LysR_substrate"/>
    <property type="match status" value="1"/>
</dbReference>
<dbReference type="Gene3D" id="1.10.10.10">
    <property type="entry name" value="Winged helix-like DNA-binding domain superfamily/Winged helix DNA-binding domain"/>
    <property type="match status" value="1"/>
</dbReference>
<dbReference type="PANTHER" id="PTHR30118">
    <property type="entry name" value="HTH-TYPE TRANSCRIPTIONAL REGULATOR LEUO-RELATED"/>
    <property type="match status" value="1"/>
</dbReference>
<dbReference type="GO" id="GO:0003700">
    <property type="term" value="F:DNA-binding transcription factor activity"/>
    <property type="evidence" value="ECO:0007669"/>
    <property type="project" value="InterPro"/>
</dbReference>
<evidence type="ECO:0000256" key="3">
    <source>
        <dbReference type="ARBA" id="ARBA00023125"/>
    </source>
</evidence>
<reference evidence="6 7" key="1">
    <citation type="submission" date="2017-12" db="EMBL/GenBank/DDBJ databases">
        <authorList>
            <person name="Hurst M.R.H."/>
        </authorList>
    </citation>
    <scope>NUCLEOTIDE SEQUENCE [LARGE SCALE GENOMIC DNA]</scope>
    <source>
        <strain evidence="6 7">SY-3-19</strain>
    </source>
</reference>
<dbReference type="AlphaFoldDB" id="A0A2S7KBB9"/>
<protein>
    <recommendedName>
        <fullName evidence="5">HTH lysR-type domain-containing protein</fullName>
    </recommendedName>
</protein>
<evidence type="ECO:0000313" key="6">
    <source>
        <dbReference type="EMBL" id="PQA89729.1"/>
    </source>
</evidence>
<gene>
    <name evidence="6" type="ORF">CW354_02415</name>
</gene>
<sequence length="315" mass="35773">MTELPNINLNLLISLKALLDTGSVTHAADQLGVTQPTMSRHVAQLREIFDDPLLVRTGTRFAHTPKALALAESLGPTLLNIEKLFQLESDPVKIPREFTIAAPDVVSTYILGESLADLLVTADNFTINLLNWDDNAKTALQNGDIHLAISIDDVFSPNIYRLKIGVDRWVCLMRNGHPLRRIKKPLTPDNILLHSHVSAHTGGGRDKQVDAYLRKNGLKRDIRVHTDGYMPLCSILCNTDFIAIVPWHQARMNSRFFDLSFSPLAFDLPNLQYSIWWHERYHHDRGHKRLREMILPKIRDHPAHEGIFNRKQDGS</sequence>
<keyword evidence="3" id="KW-0238">DNA-binding</keyword>
<dbReference type="Proteomes" id="UP000239504">
    <property type="component" value="Unassembled WGS sequence"/>
</dbReference>
<dbReference type="InterPro" id="IPR005119">
    <property type="entry name" value="LysR_subst-bd"/>
</dbReference>
<dbReference type="OrthoDB" id="8455878at2"/>
<evidence type="ECO:0000256" key="4">
    <source>
        <dbReference type="ARBA" id="ARBA00023163"/>
    </source>
</evidence>
<dbReference type="InterPro" id="IPR000847">
    <property type="entry name" value="LysR_HTH_N"/>
</dbReference>
<comment type="similarity">
    <text evidence="1">Belongs to the LysR transcriptional regulatory family.</text>
</comment>
<dbReference type="SUPFAM" id="SSF53850">
    <property type="entry name" value="Periplasmic binding protein-like II"/>
    <property type="match status" value="1"/>
</dbReference>
<name>A0A2S7KBB9_9PROT</name>
<dbReference type="CDD" id="cd08417">
    <property type="entry name" value="PBP2_Nitroaromatics_like"/>
    <property type="match status" value="1"/>
</dbReference>
<evidence type="ECO:0000259" key="5">
    <source>
        <dbReference type="PROSITE" id="PS50931"/>
    </source>
</evidence>
<comment type="caution">
    <text evidence="6">The sequence shown here is derived from an EMBL/GenBank/DDBJ whole genome shotgun (WGS) entry which is preliminary data.</text>
</comment>
<accession>A0A2S7KBB9</accession>
<evidence type="ECO:0000313" key="7">
    <source>
        <dbReference type="Proteomes" id="UP000239504"/>
    </source>
</evidence>
<dbReference type="PRINTS" id="PR00039">
    <property type="entry name" value="HTHLYSR"/>
</dbReference>
<dbReference type="SUPFAM" id="SSF46785">
    <property type="entry name" value="Winged helix' DNA-binding domain"/>
    <property type="match status" value="1"/>
</dbReference>
<dbReference type="RefSeq" id="WP_104828431.1">
    <property type="nucleotide sequence ID" value="NZ_PJCH01000001.1"/>
</dbReference>
<dbReference type="PROSITE" id="PS50931">
    <property type="entry name" value="HTH_LYSR"/>
    <property type="match status" value="1"/>
</dbReference>
<keyword evidence="4" id="KW-0804">Transcription</keyword>
<keyword evidence="2" id="KW-0805">Transcription regulation</keyword>
<dbReference type="Gene3D" id="3.40.190.10">
    <property type="entry name" value="Periplasmic binding protein-like II"/>
    <property type="match status" value="2"/>
</dbReference>
<keyword evidence="7" id="KW-1185">Reference proteome</keyword>
<dbReference type="GO" id="GO:0003677">
    <property type="term" value="F:DNA binding"/>
    <property type="evidence" value="ECO:0007669"/>
    <property type="project" value="UniProtKB-KW"/>
</dbReference>
<dbReference type="InterPro" id="IPR036390">
    <property type="entry name" value="WH_DNA-bd_sf"/>
</dbReference>
<dbReference type="InterPro" id="IPR036388">
    <property type="entry name" value="WH-like_DNA-bd_sf"/>
</dbReference>
<dbReference type="InterPro" id="IPR050389">
    <property type="entry name" value="LysR-type_TF"/>
</dbReference>
<proteinExistence type="inferred from homology"/>
<dbReference type="Pfam" id="PF00126">
    <property type="entry name" value="HTH_1"/>
    <property type="match status" value="1"/>
</dbReference>
<organism evidence="6 7">
    <name type="scientific">Hyphococcus luteus</name>
    <dbReference type="NCBI Taxonomy" id="2058213"/>
    <lineage>
        <taxon>Bacteria</taxon>
        <taxon>Pseudomonadati</taxon>
        <taxon>Pseudomonadota</taxon>
        <taxon>Alphaproteobacteria</taxon>
        <taxon>Parvularculales</taxon>
        <taxon>Parvularculaceae</taxon>
        <taxon>Hyphococcus</taxon>
    </lineage>
</organism>
<dbReference type="InterPro" id="IPR037402">
    <property type="entry name" value="YidZ_PBP2"/>
</dbReference>
<dbReference type="EMBL" id="PJCH01000001">
    <property type="protein sequence ID" value="PQA89729.1"/>
    <property type="molecule type" value="Genomic_DNA"/>
</dbReference>
<dbReference type="PANTHER" id="PTHR30118:SF15">
    <property type="entry name" value="TRANSCRIPTIONAL REGULATORY PROTEIN"/>
    <property type="match status" value="1"/>
</dbReference>
<evidence type="ECO:0000256" key="1">
    <source>
        <dbReference type="ARBA" id="ARBA00009437"/>
    </source>
</evidence>
<feature type="domain" description="HTH lysR-type" evidence="5">
    <location>
        <begin position="7"/>
        <end position="64"/>
    </location>
</feature>
<evidence type="ECO:0000256" key="2">
    <source>
        <dbReference type="ARBA" id="ARBA00023015"/>
    </source>
</evidence>